<dbReference type="Pfam" id="PF01025">
    <property type="entry name" value="GrpE"/>
    <property type="match status" value="1"/>
</dbReference>
<protein>
    <recommendedName>
        <fullName evidence="4 5">Protein GrpE</fullName>
    </recommendedName>
    <alternativeName>
        <fullName evidence="4">HSP-70 cofactor</fullName>
    </alternativeName>
</protein>
<evidence type="ECO:0000256" key="3">
    <source>
        <dbReference type="ARBA" id="ARBA00023186"/>
    </source>
</evidence>
<dbReference type="CDD" id="cd00446">
    <property type="entry name" value="GrpE"/>
    <property type="match status" value="1"/>
</dbReference>
<dbReference type="PANTHER" id="PTHR21237:SF23">
    <property type="entry name" value="GRPE PROTEIN HOMOLOG, MITOCHONDRIAL"/>
    <property type="match status" value="1"/>
</dbReference>
<evidence type="ECO:0000256" key="8">
    <source>
        <dbReference type="SAM" id="MobiDB-lite"/>
    </source>
</evidence>
<proteinExistence type="inferred from homology"/>
<feature type="compositionally biased region" description="Basic and acidic residues" evidence="8">
    <location>
        <begin position="19"/>
        <end position="44"/>
    </location>
</feature>
<feature type="coiled-coil region" evidence="7">
    <location>
        <begin position="52"/>
        <end position="83"/>
    </location>
</feature>
<feature type="compositionally biased region" description="Basic and acidic residues" evidence="8">
    <location>
        <begin position="1"/>
        <end position="10"/>
    </location>
</feature>
<dbReference type="SUPFAM" id="SSF58014">
    <property type="entry name" value="Coiled-coil domain of nucleotide exchange factor GrpE"/>
    <property type="match status" value="1"/>
</dbReference>
<sequence>MSEEQNKPAEAEVEQTEAVQDKAAQDKAAQDKAAQDKAAQDKAADAGAGDRVAQLEAEVASLKDQLLRQMAEVENTRRRAQRDREDASKFAVSSFAKELVTVADNLRRALEAVPAEGRENDEVLKGLSVGVEATERQLISAFERAGIKKIDPTGELFDPNFHQVMFEIENTGKPAGTVVQVLQPGYTIHGRLLREAMVGVAKAGPHEMGGQHVDTKA</sequence>
<dbReference type="NCBIfam" id="NF010748">
    <property type="entry name" value="PRK14150.1"/>
    <property type="match status" value="1"/>
</dbReference>
<evidence type="ECO:0000256" key="6">
    <source>
        <dbReference type="RuleBase" id="RU004478"/>
    </source>
</evidence>
<keyword evidence="4" id="KW-0963">Cytoplasm</keyword>
<evidence type="ECO:0000256" key="5">
    <source>
        <dbReference type="RuleBase" id="RU000639"/>
    </source>
</evidence>
<comment type="similarity">
    <text evidence="1 4 6">Belongs to the GrpE family.</text>
</comment>
<dbReference type="Gene3D" id="2.30.22.10">
    <property type="entry name" value="Head domain of nucleotide exchange factor GrpE"/>
    <property type="match status" value="1"/>
</dbReference>
<dbReference type="RefSeq" id="WP_407824692.1">
    <property type="nucleotide sequence ID" value="NZ_JBJLSN010000025.1"/>
</dbReference>
<keyword evidence="10" id="KW-1185">Reference proteome</keyword>
<accession>A0ABW8V954</accession>
<keyword evidence="2 4" id="KW-0346">Stress response</keyword>
<evidence type="ECO:0000256" key="4">
    <source>
        <dbReference type="HAMAP-Rule" id="MF_01151"/>
    </source>
</evidence>
<dbReference type="PROSITE" id="PS01071">
    <property type="entry name" value="GRPE"/>
    <property type="match status" value="1"/>
</dbReference>
<feature type="region of interest" description="Disordered" evidence="8">
    <location>
        <begin position="1"/>
        <end position="52"/>
    </location>
</feature>
<dbReference type="InterPro" id="IPR013805">
    <property type="entry name" value="GrpE_CC"/>
</dbReference>
<comment type="caution">
    <text evidence="9">The sequence shown here is derived from an EMBL/GenBank/DDBJ whole genome shotgun (WGS) entry which is preliminary data.</text>
</comment>
<evidence type="ECO:0000256" key="7">
    <source>
        <dbReference type="SAM" id="Coils"/>
    </source>
</evidence>
<evidence type="ECO:0000256" key="1">
    <source>
        <dbReference type="ARBA" id="ARBA00009054"/>
    </source>
</evidence>
<dbReference type="Proteomes" id="UP001628281">
    <property type="component" value="Unassembled WGS sequence"/>
</dbReference>
<dbReference type="NCBIfam" id="NF010738">
    <property type="entry name" value="PRK14140.1"/>
    <property type="match status" value="1"/>
</dbReference>
<dbReference type="EMBL" id="JBJLSN010000025">
    <property type="protein sequence ID" value="MFL7902999.1"/>
    <property type="molecule type" value="Genomic_DNA"/>
</dbReference>
<dbReference type="InterPro" id="IPR000740">
    <property type="entry name" value="GrpE"/>
</dbReference>
<keyword evidence="7" id="KW-0175">Coiled coil</keyword>
<dbReference type="HAMAP" id="MF_01151">
    <property type="entry name" value="GrpE"/>
    <property type="match status" value="1"/>
</dbReference>
<comment type="subcellular location">
    <subcellularLocation>
        <location evidence="4">Cytoplasm</location>
    </subcellularLocation>
</comment>
<dbReference type="Gene3D" id="3.90.20.20">
    <property type="match status" value="1"/>
</dbReference>
<comment type="subunit">
    <text evidence="4">Homodimer.</text>
</comment>
<gene>
    <name evidence="4 9" type="primary">grpE</name>
    <name evidence="9" type="ORF">ACJ41P_17835</name>
</gene>
<dbReference type="PANTHER" id="PTHR21237">
    <property type="entry name" value="GRPE PROTEIN"/>
    <property type="match status" value="1"/>
</dbReference>
<dbReference type="PRINTS" id="PR00773">
    <property type="entry name" value="GRPEPROTEIN"/>
</dbReference>
<organism evidence="9 10">
    <name type="scientific">Azospirillum argentinense</name>
    <dbReference type="NCBI Taxonomy" id="2970906"/>
    <lineage>
        <taxon>Bacteria</taxon>
        <taxon>Pseudomonadati</taxon>
        <taxon>Pseudomonadota</taxon>
        <taxon>Alphaproteobacteria</taxon>
        <taxon>Rhodospirillales</taxon>
        <taxon>Azospirillaceae</taxon>
        <taxon>Azospirillum</taxon>
    </lineage>
</organism>
<evidence type="ECO:0000256" key="2">
    <source>
        <dbReference type="ARBA" id="ARBA00023016"/>
    </source>
</evidence>
<name>A0ABW8V954_9PROT</name>
<evidence type="ECO:0000313" key="10">
    <source>
        <dbReference type="Proteomes" id="UP001628281"/>
    </source>
</evidence>
<dbReference type="SUPFAM" id="SSF51064">
    <property type="entry name" value="Head domain of nucleotide exchange factor GrpE"/>
    <property type="match status" value="1"/>
</dbReference>
<dbReference type="InterPro" id="IPR009012">
    <property type="entry name" value="GrpE_head"/>
</dbReference>
<comment type="function">
    <text evidence="4 5">Participates actively in the response to hyperosmotic and heat shock by preventing the aggregation of stress-denatured proteins, in association with DnaK and GrpE. It is the nucleotide exchange factor for DnaK and may function as a thermosensor. Unfolded proteins bind initially to DnaJ; upon interaction with the DnaJ-bound protein, DnaK hydrolyzes its bound ATP, resulting in the formation of a stable complex. GrpE releases ADP from DnaK; ATP binding to DnaK triggers the release of the substrate protein, thus completing the reaction cycle. Several rounds of ATP-dependent interactions between DnaJ, DnaK and GrpE are required for fully efficient folding.</text>
</comment>
<dbReference type="NCBIfam" id="NF010739">
    <property type="entry name" value="PRK14141.1"/>
    <property type="match status" value="1"/>
</dbReference>
<reference evidence="9 10" key="1">
    <citation type="submission" date="2024-11" db="EMBL/GenBank/DDBJ databases">
        <title>Draft genome sequences of two bacteria associated to sugarcane roots in Colombia.</title>
        <authorList>
            <person name="Pardo-Diaz S."/>
            <person name="Masmela-Mendoza J."/>
            <person name="Delgadillo-Duran P."/>
            <person name="Bautista E.J."/>
            <person name="Rojas-Tapias D.F."/>
        </authorList>
    </citation>
    <scope>NUCLEOTIDE SEQUENCE [LARGE SCALE GENOMIC DNA]</scope>
    <source>
        <strain evidence="9 10">Ap18</strain>
    </source>
</reference>
<evidence type="ECO:0000313" key="9">
    <source>
        <dbReference type="EMBL" id="MFL7902999.1"/>
    </source>
</evidence>
<keyword evidence="3 4" id="KW-0143">Chaperone</keyword>